<evidence type="ECO:0008006" key="6">
    <source>
        <dbReference type="Google" id="ProtNLM"/>
    </source>
</evidence>
<dbReference type="GO" id="GO:0046872">
    <property type="term" value="F:metal ion binding"/>
    <property type="evidence" value="ECO:0007669"/>
    <property type="project" value="InterPro"/>
</dbReference>
<reference evidence="4 5" key="1">
    <citation type="submission" date="2024-02" db="EMBL/GenBank/DDBJ databases">
        <title>Chromosome-level genome assembly of the Eurasian Minnow (Phoxinus phoxinus).</title>
        <authorList>
            <person name="Oriowo T.O."/>
            <person name="Martin S."/>
            <person name="Stange M."/>
            <person name="Chrysostomakis Y."/>
            <person name="Brown T."/>
            <person name="Winkler S."/>
            <person name="Kukowka S."/>
            <person name="Myers E.W."/>
            <person name="Bohne A."/>
        </authorList>
    </citation>
    <scope>NUCLEOTIDE SEQUENCE [LARGE SCALE GENOMIC DNA]</scope>
    <source>
        <strain evidence="4">ZFMK-TIS-60720</strain>
        <tissue evidence="4">Whole Organism</tissue>
    </source>
</reference>
<dbReference type="AlphaFoldDB" id="A0AAN9C7C2"/>
<evidence type="ECO:0000256" key="1">
    <source>
        <dbReference type="SAM" id="SignalP"/>
    </source>
</evidence>
<dbReference type="PANTHER" id="PTHR21472:SF30">
    <property type="entry name" value="ENDONUCLEASE DOMAIN-CONTAINING 1 PROTEIN-RELATED"/>
    <property type="match status" value="1"/>
</dbReference>
<dbReference type="SUPFAM" id="SSF54060">
    <property type="entry name" value="His-Me finger endonucleases"/>
    <property type="match status" value="1"/>
</dbReference>
<dbReference type="Pfam" id="PF01223">
    <property type="entry name" value="Endonuclease_NS"/>
    <property type="match status" value="1"/>
</dbReference>
<proteinExistence type="predicted"/>
<keyword evidence="1" id="KW-0732">Signal</keyword>
<dbReference type="InterPro" id="IPR039015">
    <property type="entry name" value="ENDOD1"/>
</dbReference>
<feature type="domain" description="ENPP1-3/EXOG-like endonuclease/phosphodiesterase" evidence="2">
    <location>
        <begin position="58"/>
        <end position="262"/>
    </location>
</feature>
<evidence type="ECO:0000259" key="3">
    <source>
        <dbReference type="SMART" id="SM00892"/>
    </source>
</evidence>
<organism evidence="4 5">
    <name type="scientific">Phoxinus phoxinus</name>
    <name type="common">Eurasian minnow</name>
    <dbReference type="NCBI Taxonomy" id="58324"/>
    <lineage>
        <taxon>Eukaryota</taxon>
        <taxon>Metazoa</taxon>
        <taxon>Chordata</taxon>
        <taxon>Craniata</taxon>
        <taxon>Vertebrata</taxon>
        <taxon>Euteleostomi</taxon>
        <taxon>Actinopterygii</taxon>
        <taxon>Neopterygii</taxon>
        <taxon>Teleostei</taxon>
        <taxon>Ostariophysi</taxon>
        <taxon>Cypriniformes</taxon>
        <taxon>Leuciscidae</taxon>
        <taxon>Phoxininae</taxon>
        <taxon>Phoxinus</taxon>
    </lineage>
</organism>
<dbReference type="Gene3D" id="3.40.570.10">
    <property type="entry name" value="Extracellular Endonuclease, subunit A"/>
    <property type="match status" value="1"/>
</dbReference>
<feature type="domain" description="DNA/RNA non-specific endonuclease/pyrophosphatase/phosphodiesterase" evidence="3">
    <location>
        <begin position="57"/>
        <end position="269"/>
    </location>
</feature>
<feature type="signal peptide" evidence="1">
    <location>
        <begin position="1"/>
        <end position="15"/>
    </location>
</feature>
<dbReference type="SMART" id="SM00892">
    <property type="entry name" value="Endonuclease_NS"/>
    <property type="match status" value="1"/>
</dbReference>
<dbReference type="GO" id="GO:0003676">
    <property type="term" value="F:nucleic acid binding"/>
    <property type="evidence" value="ECO:0007669"/>
    <property type="project" value="InterPro"/>
</dbReference>
<dbReference type="InterPro" id="IPR044929">
    <property type="entry name" value="DNA/RNA_non-sp_Endonuclease_sf"/>
</dbReference>
<evidence type="ECO:0000259" key="2">
    <source>
        <dbReference type="SMART" id="SM00477"/>
    </source>
</evidence>
<evidence type="ECO:0000313" key="5">
    <source>
        <dbReference type="Proteomes" id="UP001364617"/>
    </source>
</evidence>
<dbReference type="Proteomes" id="UP001364617">
    <property type="component" value="Unassembled WGS sequence"/>
</dbReference>
<gene>
    <name evidence="4" type="ORF">R3I93_023080</name>
</gene>
<accession>A0AAN9C7C2</accession>
<dbReference type="InterPro" id="IPR001604">
    <property type="entry name" value="Endo_G_ENPP1-like_dom"/>
</dbReference>
<comment type="caution">
    <text evidence="4">The sequence shown here is derived from an EMBL/GenBank/DDBJ whole genome shotgun (WGS) entry which is preliminary data.</text>
</comment>
<dbReference type="InterPro" id="IPR044925">
    <property type="entry name" value="His-Me_finger_sf"/>
</dbReference>
<dbReference type="SMART" id="SM00477">
    <property type="entry name" value="NUC"/>
    <property type="match status" value="1"/>
</dbReference>
<dbReference type="EMBL" id="JAYKXH010000025">
    <property type="protein sequence ID" value="KAK7122148.1"/>
    <property type="molecule type" value="Genomic_DNA"/>
</dbReference>
<name>A0AAN9C7C2_9TELE</name>
<dbReference type="InterPro" id="IPR020821">
    <property type="entry name" value="ENPP1-3/EXOG-like_nuc-like"/>
</dbReference>
<protein>
    <recommendedName>
        <fullName evidence="6">Endonuclease domain-containing 1 protein</fullName>
    </recommendedName>
</protein>
<feature type="chain" id="PRO_5042950357" description="Endonuclease domain-containing 1 protein" evidence="1">
    <location>
        <begin position="16"/>
        <end position="271"/>
    </location>
</feature>
<sequence length="271" mass="30692">MKLLVFLLLPCLSLSEVVPGFSKCRKFFVYKVPPKFTPELSNTQKICQCVWDEYDEQKYLYATLYNTDWRIPVYSAYVFYRSESVGRCDPWYIEPQLDEDAEPCMAPKGCTICNNQAVNSDYEKQDPNNPYDKGHLYPVQHTYNHVSMLATSTLTNAAPQDSTFNRGQWKKHEKDVATDLTACESEAYVVTGVVPNTNIPTLKDRVTVSKYYWRATCCLKNGVYTGKGYFGPDGNNKIVTPLSITALQRKLAIDYGVNTIVIFPGVEGGCE</sequence>
<dbReference type="GO" id="GO:0016787">
    <property type="term" value="F:hydrolase activity"/>
    <property type="evidence" value="ECO:0007669"/>
    <property type="project" value="InterPro"/>
</dbReference>
<dbReference type="PANTHER" id="PTHR21472">
    <property type="entry name" value="ENDONUCLEASE DOMAIN-CONTAINING 1 PROTEIN ENDOD1"/>
    <property type="match status" value="1"/>
</dbReference>
<evidence type="ECO:0000313" key="4">
    <source>
        <dbReference type="EMBL" id="KAK7122148.1"/>
    </source>
</evidence>
<keyword evidence="5" id="KW-1185">Reference proteome</keyword>